<comment type="caution">
    <text evidence="4">The sequence shown here is derived from an EMBL/GenBank/DDBJ whole genome shotgun (WGS) entry which is preliminary data.</text>
</comment>
<evidence type="ECO:0000313" key="4">
    <source>
        <dbReference type="EMBL" id="PPJ54369.1"/>
    </source>
</evidence>
<evidence type="ECO:0000256" key="1">
    <source>
        <dbReference type="ARBA" id="ARBA00006484"/>
    </source>
</evidence>
<dbReference type="EMBL" id="PNEN01000565">
    <property type="protein sequence ID" value="PPJ54369.1"/>
    <property type="molecule type" value="Genomic_DNA"/>
</dbReference>
<sequence length="312" mass="32006">MPLSKPIDLSQAVNYAALKDKNVLLTGAASGFGASAAKMFAQHGANLVLADLNESGGKAVEQELASSGAKVKFVRVDVTSVEAQVKLLQEALAFFPRNEVDIYVPNAGILGPPLAIAPADPADLASLTSVPQDLAAPVITVNLHAVYVGAMLTLRYGMGLHKSGTAASPKSIVLLDSLAGYCGAEGCVSYTAAKFGVRGFMRGLRKHAAAVGVRVNSVCPFYVDTPMTAALVPALQAAGIPVASIDHVLEAMARAATDEAAWGRAISVMPEGLMDLGDDAAGKQAGTNFSTAGLGEHWAVLITGPLSDEIPA</sequence>
<dbReference type="InterPro" id="IPR036291">
    <property type="entry name" value="NAD(P)-bd_dom_sf"/>
</dbReference>
<dbReference type="STRING" id="357750.A0A2S6C3R1"/>
<dbReference type="AlphaFoldDB" id="A0A2S6C3R1"/>
<keyword evidence="2" id="KW-0521">NADP</keyword>
<dbReference type="InterPro" id="IPR020904">
    <property type="entry name" value="Sc_DH/Rdtase_CS"/>
</dbReference>
<dbReference type="GO" id="GO:0016491">
    <property type="term" value="F:oxidoreductase activity"/>
    <property type="evidence" value="ECO:0007669"/>
    <property type="project" value="UniProtKB-KW"/>
</dbReference>
<accession>A0A2S6C3R1</accession>
<evidence type="ECO:0000313" key="5">
    <source>
        <dbReference type="Proteomes" id="UP000237631"/>
    </source>
</evidence>
<dbReference type="Pfam" id="PF00106">
    <property type="entry name" value="adh_short"/>
    <property type="match status" value="1"/>
</dbReference>
<dbReference type="PANTHER" id="PTHR43180">
    <property type="entry name" value="3-OXOACYL-(ACYL-CARRIER-PROTEIN) REDUCTASE (AFU_ORTHOLOGUE AFUA_6G11210)"/>
    <property type="match status" value="1"/>
</dbReference>
<evidence type="ECO:0000256" key="3">
    <source>
        <dbReference type="ARBA" id="ARBA00023002"/>
    </source>
</evidence>
<keyword evidence="3" id="KW-0560">Oxidoreductase</keyword>
<dbReference type="PANTHER" id="PTHR43180:SF33">
    <property type="entry name" value="15-HYDROXYPROSTAGLANDIN DEHYDROGENASE [NAD(+)]-LIKE"/>
    <property type="match status" value="1"/>
</dbReference>
<gene>
    <name evidence="4" type="ORF">CBER1_07772</name>
</gene>
<comment type="similarity">
    <text evidence="1">Belongs to the short-chain dehydrogenases/reductases (SDR) family.</text>
</comment>
<reference evidence="5" key="1">
    <citation type="journal article" date="2017" name="bioRxiv">
        <title>Conservation of a gene cluster reveals novel cercosporin biosynthetic mechanisms and extends production to the genus Colletotrichum.</title>
        <authorList>
            <person name="de Jonge R."/>
            <person name="Ebert M.K."/>
            <person name="Huitt-Roehl C.R."/>
            <person name="Pal P."/>
            <person name="Suttle J.C."/>
            <person name="Spanner R.E."/>
            <person name="Neubauer J.D."/>
            <person name="Jurick W.M.II."/>
            <person name="Stott K.A."/>
            <person name="Secor G.A."/>
            <person name="Thomma B.P.H.J."/>
            <person name="Van de Peer Y."/>
            <person name="Townsend C.A."/>
            <person name="Bolton M.D."/>
        </authorList>
    </citation>
    <scope>NUCLEOTIDE SEQUENCE [LARGE SCALE GENOMIC DNA]</scope>
    <source>
        <strain evidence="5">CBS538.71</strain>
    </source>
</reference>
<dbReference type="InterPro" id="IPR002347">
    <property type="entry name" value="SDR_fam"/>
</dbReference>
<dbReference type="PROSITE" id="PS00061">
    <property type="entry name" value="ADH_SHORT"/>
    <property type="match status" value="1"/>
</dbReference>
<keyword evidence="5" id="KW-1185">Reference proteome</keyword>
<protein>
    <submittedName>
        <fullName evidence="4">Uncharacterized protein</fullName>
    </submittedName>
</protein>
<name>A0A2S6C3R1_9PEZI</name>
<dbReference type="OrthoDB" id="5371740at2759"/>
<evidence type="ECO:0000256" key="2">
    <source>
        <dbReference type="ARBA" id="ARBA00022857"/>
    </source>
</evidence>
<proteinExistence type="inferred from homology"/>
<dbReference type="Gene3D" id="3.40.50.720">
    <property type="entry name" value="NAD(P)-binding Rossmann-like Domain"/>
    <property type="match status" value="1"/>
</dbReference>
<dbReference type="PRINTS" id="PR00081">
    <property type="entry name" value="GDHRDH"/>
</dbReference>
<dbReference type="SUPFAM" id="SSF51735">
    <property type="entry name" value="NAD(P)-binding Rossmann-fold domains"/>
    <property type="match status" value="1"/>
</dbReference>
<dbReference type="Proteomes" id="UP000237631">
    <property type="component" value="Unassembled WGS sequence"/>
</dbReference>
<organism evidence="4 5">
    <name type="scientific">Cercospora berteroae</name>
    <dbReference type="NCBI Taxonomy" id="357750"/>
    <lineage>
        <taxon>Eukaryota</taxon>
        <taxon>Fungi</taxon>
        <taxon>Dikarya</taxon>
        <taxon>Ascomycota</taxon>
        <taxon>Pezizomycotina</taxon>
        <taxon>Dothideomycetes</taxon>
        <taxon>Dothideomycetidae</taxon>
        <taxon>Mycosphaerellales</taxon>
        <taxon>Mycosphaerellaceae</taxon>
        <taxon>Cercospora</taxon>
    </lineage>
</organism>